<evidence type="ECO:0000313" key="1">
    <source>
        <dbReference type="EMBL" id="BEH02767.1"/>
    </source>
</evidence>
<accession>A0AAN0KAL8</accession>
<dbReference type="AlphaFoldDB" id="A0AAN0KAL8"/>
<dbReference type="EMBL" id="AP028056">
    <property type="protein sequence ID" value="BEH02767.1"/>
    <property type="molecule type" value="Genomic_DNA"/>
</dbReference>
<reference evidence="1" key="1">
    <citation type="journal article" date="2024" name="Int. J. Syst. Evol. Microbiol.">
        <title>Brooklawnia propionicigenes sp. nov., a facultatively anaerobic, propionate-producing bacterium isolated from a methanogenic reactor treating waste from cattle farms.</title>
        <authorList>
            <person name="Akita Y."/>
            <person name="Ueki A."/>
            <person name="Tonouchi A."/>
            <person name="Sugawara Y."/>
            <person name="Honma S."/>
            <person name="Kaku N."/>
            <person name="Ueki K."/>
        </authorList>
    </citation>
    <scope>NUCLEOTIDE SEQUENCE</scope>
    <source>
        <strain evidence="1">SH051</strain>
    </source>
</reference>
<gene>
    <name evidence="1" type="ORF">brsh051_20480</name>
</gene>
<dbReference type="KEGG" id="broo:brsh051_20480"/>
<proteinExistence type="predicted"/>
<protein>
    <submittedName>
        <fullName evidence="1">Uncharacterized protein</fullName>
    </submittedName>
</protein>
<keyword evidence="2" id="KW-1185">Reference proteome</keyword>
<dbReference type="Proteomes" id="UP001431656">
    <property type="component" value="Chromosome"/>
</dbReference>
<name>A0AAN0KAL8_9ACTN</name>
<organism evidence="1 2">
    <name type="scientific">Brooklawnia propionicigenes</name>
    <dbReference type="NCBI Taxonomy" id="3041175"/>
    <lineage>
        <taxon>Bacteria</taxon>
        <taxon>Bacillati</taxon>
        <taxon>Actinomycetota</taxon>
        <taxon>Actinomycetes</taxon>
        <taxon>Propionibacteriales</taxon>
        <taxon>Propionibacteriaceae</taxon>
        <taxon>Brooklawnia</taxon>
    </lineage>
</organism>
<evidence type="ECO:0000313" key="2">
    <source>
        <dbReference type="Proteomes" id="UP001431656"/>
    </source>
</evidence>
<sequence>MFREPSTQIDEASEHMLALSAALARTMSYAEAARHAIEYTRSFLVVGTATAQPA</sequence>